<dbReference type="PANTHER" id="PTHR30071">
    <property type="entry name" value="HEME EXPORTER PROTEIN C"/>
    <property type="match status" value="1"/>
</dbReference>
<evidence type="ECO:0000259" key="7">
    <source>
        <dbReference type="Pfam" id="PF01578"/>
    </source>
</evidence>
<evidence type="ECO:0000256" key="3">
    <source>
        <dbReference type="ARBA" id="ARBA00022748"/>
    </source>
</evidence>
<dbReference type="GO" id="GO:0017004">
    <property type="term" value="P:cytochrome complex assembly"/>
    <property type="evidence" value="ECO:0007669"/>
    <property type="project" value="UniProtKB-KW"/>
</dbReference>
<feature type="domain" description="Cytochrome c assembly protein" evidence="7">
    <location>
        <begin position="64"/>
        <end position="259"/>
    </location>
</feature>
<feature type="transmembrane region" description="Helical" evidence="6">
    <location>
        <begin position="59"/>
        <end position="81"/>
    </location>
</feature>
<evidence type="ECO:0000313" key="8">
    <source>
        <dbReference type="EMBL" id="GAH46416.1"/>
    </source>
</evidence>
<gene>
    <name evidence="8" type="ORF">S03H2_17380</name>
</gene>
<feature type="transmembrane region" description="Helical" evidence="6">
    <location>
        <begin position="6"/>
        <end position="23"/>
    </location>
</feature>
<comment type="caution">
    <text evidence="8">The sequence shown here is derived from an EMBL/GenBank/DDBJ whole genome shotgun (WGS) entry which is preliminary data.</text>
</comment>
<reference evidence="8" key="1">
    <citation type="journal article" date="2014" name="Front. Microbiol.">
        <title>High frequency of phylogenetically diverse reductive dehalogenase-homologous genes in deep subseafloor sedimentary metagenomes.</title>
        <authorList>
            <person name="Kawai M."/>
            <person name="Futagami T."/>
            <person name="Toyoda A."/>
            <person name="Takaki Y."/>
            <person name="Nishi S."/>
            <person name="Hori S."/>
            <person name="Arai W."/>
            <person name="Tsubouchi T."/>
            <person name="Morono Y."/>
            <person name="Uchiyama I."/>
            <person name="Ito T."/>
            <person name="Fujiyama A."/>
            <person name="Inagaki F."/>
            <person name="Takami H."/>
        </authorList>
    </citation>
    <scope>NUCLEOTIDE SEQUENCE</scope>
    <source>
        <strain evidence="8">Expedition CK06-06</strain>
    </source>
</reference>
<dbReference type="Pfam" id="PF01578">
    <property type="entry name" value="Cytochrom_C_asm"/>
    <property type="match status" value="1"/>
</dbReference>
<dbReference type="InterPro" id="IPR045062">
    <property type="entry name" value="Cyt_c_biogenesis_CcsA/CcmC"/>
</dbReference>
<dbReference type="InterPro" id="IPR002541">
    <property type="entry name" value="Cyt_c_assembly"/>
</dbReference>
<evidence type="ECO:0000256" key="5">
    <source>
        <dbReference type="ARBA" id="ARBA00023136"/>
    </source>
</evidence>
<keyword evidence="5 6" id="KW-0472">Membrane</keyword>
<keyword evidence="3" id="KW-0201">Cytochrome c-type biogenesis</keyword>
<evidence type="ECO:0000256" key="4">
    <source>
        <dbReference type="ARBA" id="ARBA00022989"/>
    </source>
</evidence>
<feature type="transmembrane region" description="Helical" evidence="6">
    <location>
        <begin position="35"/>
        <end position="53"/>
    </location>
</feature>
<evidence type="ECO:0000256" key="6">
    <source>
        <dbReference type="SAM" id="Phobius"/>
    </source>
</evidence>
<protein>
    <recommendedName>
        <fullName evidence="7">Cytochrome c assembly protein domain-containing protein</fullName>
    </recommendedName>
</protein>
<comment type="subcellular location">
    <subcellularLocation>
        <location evidence="1">Membrane</location>
        <topology evidence="1">Multi-pass membrane protein</topology>
    </subcellularLocation>
</comment>
<evidence type="ECO:0000256" key="1">
    <source>
        <dbReference type="ARBA" id="ARBA00004141"/>
    </source>
</evidence>
<feature type="transmembrane region" description="Helical" evidence="6">
    <location>
        <begin position="168"/>
        <end position="192"/>
    </location>
</feature>
<sequence length="262" mass="29516">MNLSIIAFILLTVSIIVQIVFLFKKKQKPDPFSHILVLIASLLLLATTIIRSIEINFVAITGTFEALVFFAGIIGILLFIYRIKQKEKYFKLVLFWGTVVAFLLLALASSPLVSAEVKPPIPALQSHWLVIHVVLSFIGESFFAIGFVSAICYLIFKDEDMKKNVDRITYTSIAIGYPIFIAGALIFGAIWAKKAWGSYWSWDPKETWALITGITYTVYLHMRFIKKMRGKASAILSIVGFVFTIFTFLGVNYLLPGLHSYL</sequence>
<feature type="transmembrane region" description="Helical" evidence="6">
    <location>
        <begin position="133"/>
        <end position="156"/>
    </location>
</feature>
<feature type="transmembrane region" description="Helical" evidence="6">
    <location>
        <begin position="207"/>
        <end position="225"/>
    </location>
</feature>
<accession>X1FL54</accession>
<dbReference type="GO" id="GO:0005886">
    <property type="term" value="C:plasma membrane"/>
    <property type="evidence" value="ECO:0007669"/>
    <property type="project" value="TreeGrafter"/>
</dbReference>
<evidence type="ECO:0000256" key="2">
    <source>
        <dbReference type="ARBA" id="ARBA00022692"/>
    </source>
</evidence>
<organism evidence="8">
    <name type="scientific">marine sediment metagenome</name>
    <dbReference type="NCBI Taxonomy" id="412755"/>
    <lineage>
        <taxon>unclassified sequences</taxon>
        <taxon>metagenomes</taxon>
        <taxon>ecological metagenomes</taxon>
    </lineage>
</organism>
<name>X1FL54_9ZZZZ</name>
<dbReference type="PANTHER" id="PTHR30071:SF1">
    <property type="entry name" value="CYTOCHROME B_B6 PROTEIN-RELATED"/>
    <property type="match status" value="1"/>
</dbReference>
<dbReference type="GO" id="GO:0020037">
    <property type="term" value="F:heme binding"/>
    <property type="evidence" value="ECO:0007669"/>
    <property type="project" value="InterPro"/>
</dbReference>
<dbReference type="AlphaFoldDB" id="X1FL54"/>
<keyword evidence="4 6" id="KW-1133">Transmembrane helix</keyword>
<feature type="transmembrane region" description="Helical" evidence="6">
    <location>
        <begin position="232"/>
        <end position="255"/>
    </location>
</feature>
<feature type="transmembrane region" description="Helical" evidence="6">
    <location>
        <begin position="93"/>
        <end position="113"/>
    </location>
</feature>
<keyword evidence="2 6" id="KW-0812">Transmembrane</keyword>
<dbReference type="EMBL" id="BARU01008961">
    <property type="protein sequence ID" value="GAH46416.1"/>
    <property type="molecule type" value="Genomic_DNA"/>
</dbReference>
<proteinExistence type="predicted"/>